<dbReference type="InterPro" id="IPR029061">
    <property type="entry name" value="THDP-binding"/>
</dbReference>
<evidence type="ECO:0000256" key="6">
    <source>
        <dbReference type="ARBA" id="ARBA00023052"/>
    </source>
</evidence>
<evidence type="ECO:0000256" key="10">
    <source>
        <dbReference type="RuleBase" id="RU361139"/>
    </source>
</evidence>
<dbReference type="SUPFAM" id="SSF52518">
    <property type="entry name" value="Thiamin diphosphate-binding fold (THDP-binding)"/>
    <property type="match status" value="1"/>
</dbReference>
<dbReference type="CDD" id="cd02000">
    <property type="entry name" value="TPP_E1_PDC_ADC_BCADC"/>
    <property type="match status" value="1"/>
</dbReference>
<dbReference type="GO" id="GO:0006006">
    <property type="term" value="P:glucose metabolic process"/>
    <property type="evidence" value="ECO:0007669"/>
    <property type="project" value="UniProtKB-KW"/>
</dbReference>
<comment type="catalytic activity">
    <reaction evidence="8 10">
        <text>N(6)-[(R)-lipoyl]-L-lysyl-[protein] + pyruvate + H(+) = N(6)-[(R)-S(8)-acetyldihydrolipoyl]-L-lysyl-[protein] + CO2</text>
        <dbReference type="Rhea" id="RHEA:19189"/>
        <dbReference type="Rhea" id="RHEA-COMP:10474"/>
        <dbReference type="Rhea" id="RHEA-COMP:10478"/>
        <dbReference type="ChEBI" id="CHEBI:15361"/>
        <dbReference type="ChEBI" id="CHEBI:15378"/>
        <dbReference type="ChEBI" id="CHEBI:16526"/>
        <dbReference type="ChEBI" id="CHEBI:83099"/>
        <dbReference type="ChEBI" id="CHEBI:83111"/>
        <dbReference type="EC" id="1.2.4.1"/>
    </reaction>
</comment>
<comment type="function">
    <text evidence="2">The pyruvate dehydrogenase complex catalyzes the overall conversion of pyruvate to acetyl-CoA and CO(2), and thereby links the glycolytic pathway to the tricarboxylic cycle.</text>
</comment>
<dbReference type="Gene3D" id="3.40.50.970">
    <property type="match status" value="1"/>
</dbReference>
<dbReference type="PANTHER" id="PTHR11516">
    <property type="entry name" value="PYRUVATE DEHYDROGENASE E1 COMPONENT, ALPHA SUBUNIT BACTERIAL AND ORGANELLAR"/>
    <property type="match status" value="1"/>
</dbReference>
<dbReference type="EC" id="1.2.4.1" evidence="10"/>
<evidence type="ECO:0000313" key="12">
    <source>
        <dbReference type="EMBL" id="CAB3264745.1"/>
    </source>
</evidence>
<dbReference type="NCBIfam" id="TIGR03182">
    <property type="entry name" value="PDH_E1_alph_y"/>
    <property type="match status" value="1"/>
</dbReference>
<evidence type="ECO:0000256" key="2">
    <source>
        <dbReference type="ARBA" id="ARBA00003754"/>
    </source>
</evidence>
<dbReference type="InterPro" id="IPR050642">
    <property type="entry name" value="PDH_E1_Alpha_Subunit"/>
</dbReference>
<dbReference type="GO" id="GO:0004739">
    <property type="term" value="F:pyruvate dehydrogenase (acetyl-transferring) activity"/>
    <property type="evidence" value="ECO:0007669"/>
    <property type="project" value="UniProtKB-UniRule"/>
</dbReference>
<protein>
    <recommendedName>
        <fullName evidence="10">Pyruvate dehydrogenase E1 component subunit alpha</fullName>
        <ecNumber evidence="10">1.2.4.1</ecNumber>
    </recommendedName>
</protein>
<name>A0A6F9DPC0_9ASCI</name>
<evidence type="ECO:0000256" key="1">
    <source>
        <dbReference type="ARBA" id="ARBA00001964"/>
    </source>
</evidence>
<accession>A0A6F9DPC0</accession>
<dbReference type="FunFam" id="3.40.50.970:FF:000013">
    <property type="entry name" value="Pyruvate dehydrogenase E1 component subunit alpha"/>
    <property type="match status" value="1"/>
</dbReference>
<keyword evidence="3" id="KW-0119">Carbohydrate metabolism</keyword>
<organism evidence="12">
    <name type="scientific">Phallusia mammillata</name>
    <dbReference type="NCBI Taxonomy" id="59560"/>
    <lineage>
        <taxon>Eukaryota</taxon>
        <taxon>Metazoa</taxon>
        <taxon>Chordata</taxon>
        <taxon>Tunicata</taxon>
        <taxon>Ascidiacea</taxon>
        <taxon>Phlebobranchia</taxon>
        <taxon>Ascidiidae</taxon>
        <taxon>Phallusia</taxon>
    </lineage>
</organism>
<feature type="domain" description="Dehydrogenase E1 component" evidence="11">
    <location>
        <begin position="66"/>
        <end position="334"/>
    </location>
</feature>
<comment type="cofactor">
    <cofactor evidence="1 10">
        <name>thiamine diphosphate</name>
        <dbReference type="ChEBI" id="CHEBI:58937"/>
    </cofactor>
</comment>
<proteinExistence type="evidence at transcript level"/>
<dbReference type="PANTHER" id="PTHR11516:SF60">
    <property type="entry name" value="PYRUVATE DEHYDROGENASE E1 COMPONENT SUBUNIT ALPHA"/>
    <property type="match status" value="1"/>
</dbReference>
<reference evidence="12" key="1">
    <citation type="submission" date="2020-04" db="EMBL/GenBank/DDBJ databases">
        <authorList>
            <person name="Neveu A P."/>
        </authorList>
    </citation>
    <scope>NUCLEOTIDE SEQUENCE</scope>
    <source>
        <tissue evidence="12">Whole embryo</tissue>
    </source>
</reference>
<evidence type="ECO:0000256" key="4">
    <source>
        <dbReference type="ARBA" id="ARBA00022946"/>
    </source>
</evidence>
<keyword evidence="3" id="KW-0313">Glucose metabolism</keyword>
<comment type="subunit">
    <text evidence="9">Heterotetramer of two PDHA2 and two PDHB subunits. The heterotetramer interacts with DLAT, and is part of the multimeric pyruvate dehydrogenase complex that contains multiple copies of pyruvate dehydrogenase (E1), dihydrolipoamide acetyltransferase (DLAT, E2) and lipoamide dehydrogenase (DLD, E3). These subunits are bound to an inner core composed of about 48 DLAT and 12 PDHX molecules.</text>
</comment>
<keyword evidence="5 10" id="KW-0560">Oxidoreductase</keyword>
<gene>
    <name evidence="12" type="primary">Pdha1-001</name>
</gene>
<evidence type="ECO:0000256" key="9">
    <source>
        <dbReference type="ARBA" id="ARBA00062595"/>
    </source>
</evidence>
<dbReference type="EMBL" id="LR788883">
    <property type="protein sequence ID" value="CAB3264745.1"/>
    <property type="molecule type" value="mRNA"/>
</dbReference>
<evidence type="ECO:0000256" key="5">
    <source>
        <dbReference type="ARBA" id="ARBA00023002"/>
    </source>
</evidence>
<dbReference type="InterPro" id="IPR001017">
    <property type="entry name" value="DH_E1"/>
</dbReference>
<evidence type="ECO:0000259" key="11">
    <source>
        <dbReference type="Pfam" id="PF00676"/>
    </source>
</evidence>
<evidence type="ECO:0000256" key="7">
    <source>
        <dbReference type="ARBA" id="ARBA00023317"/>
    </source>
</evidence>
<dbReference type="GO" id="GO:0006086">
    <property type="term" value="P:pyruvate decarboxylation to acetyl-CoA"/>
    <property type="evidence" value="ECO:0007669"/>
    <property type="project" value="InterPro"/>
</dbReference>
<keyword evidence="4" id="KW-0809">Transit peptide</keyword>
<evidence type="ECO:0000256" key="8">
    <source>
        <dbReference type="ARBA" id="ARBA00051231"/>
    </source>
</evidence>
<dbReference type="Pfam" id="PF00676">
    <property type="entry name" value="E1_dh"/>
    <property type="match status" value="1"/>
</dbReference>
<sequence length="336" mass="37494">MALRKSFSVLLQGVKQNTKVLSTNLHRNYSSESTFSVKPYDLHKLEQGPNSTVSCTKDDAIKYYTQMQVIRRMELKADQLYKQKVIRGFCHLYDGQEACCVGIEASLTPEDDVITAYRAHGWAYIRGVPVSKVLAELFGRKLGCAKGKGGSMHMYHHNFYGGNGIVGAQVPLGAGIAFAHKYNNTKSVCVTLYGDGAANQGQLFEAYNMAQLWNLPCIFVCENNRYGMGTSVDRAAASISYYTRGDYIPGIRVDGQDVLAVREATKYAKEHAVNQGPILMELVTYRYHGHSMSDPGTSYRTRDEVKEVRQNLDPISSFRDKMMEAGFVTKQEVKVS</sequence>
<dbReference type="AlphaFoldDB" id="A0A6F9DPC0"/>
<keyword evidence="6 10" id="KW-0786">Thiamine pyrophosphate</keyword>
<evidence type="ECO:0000256" key="3">
    <source>
        <dbReference type="ARBA" id="ARBA00022526"/>
    </source>
</evidence>
<dbReference type="InterPro" id="IPR017597">
    <property type="entry name" value="Pyrv_DH_E1_asu_subgrp-y"/>
</dbReference>
<keyword evidence="7 10" id="KW-0670">Pyruvate</keyword>